<name>A0A645HDG1_9ZZZZ</name>
<organism evidence="1">
    <name type="scientific">bioreactor metagenome</name>
    <dbReference type="NCBI Taxonomy" id="1076179"/>
    <lineage>
        <taxon>unclassified sequences</taxon>
        <taxon>metagenomes</taxon>
        <taxon>ecological metagenomes</taxon>
    </lineage>
</organism>
<gene>
    <name evidence="1" type="ORF">SDC9_184583</name>
</gene>
<sequence>MSAGYGLAKVAAELYAIAENGSPIRVLSAELIKARRAFASVKRNVMPYAVKIPCDKCAPAAAADYRTIHIAPPKKINWHSL</sequence>
<dbReference type="EMBL" id="VSSQ01091535">
    <property type="protein sequence ID" value="MPN37067.1"/>
    <property type="molecule type" value="Genomic_DNA"/>
</dbReference>
<proteinExistence type="predicted"/>
<accession>A0A645HDG1</accession>
<comment type="caution">
    <text evidence="1">The sequence shown here is derived from an EMBL/GenBank/DDBJ whole genome shotgun (WGS) entry which is preliminary data.</text>
</comment>
<evidence type="ECO:0000313" key="1">
    <source>
        <dbReference type="EMBL" id="MPN37067.1"/>
    </source>
</evidence>
<reference evidence="1" key="1">
    <citation type="submission" date="2019-08" db="EMBL/GenBank/DDBJ databases">
        <authorList>
            <person name="Kucharzyk K."/>
            <person name="Murdoch R.W."/>
            <person name="Higgins S."/>
            <person name="Loffler F."/>
        </authorList>
    </citation>
    <scope>NUCLEOTIDE SEQUENCE</scope>
</reference>
<dbReference type="AlphaFoldDB" id="A0A645HDG1"/>
<protein>
    <submittedName>
        <fullName evidence="1">Uncharacterized protein</fullName>
    </submittedName>
</protein>